<dbReference type="STRING" id="394958.BGI42_08680"/>
<gene>
    <name evidence="3" type="ORF">BGI42_08680</name>
</gene>
<feature type="domain" description="DUF4179" evidence="2">
    <location>
        <begin position="43"/>
        <end position="128"/>
    </location>
</feature>
<organism evidence="3 4">
    <name type="scientific">Clostridium taeniosporum</name>
    <dbReference type="NCBI Taxonomy" id="394958"/>
    <lineage>
        <taxon>Bacteria</taxon>
        <taxon>Bacillati</taxon>
        <taxon>Bacillota</taxon>
        <taxon>Clostridia</taxon>
        <taxon>Eubacteriales</taxon>
        <taxon>Clostridiaceae</taxon>
        <taxon>Clostridium</taxon>
    </lineage>
</organism>
<protein>
    <submittedName>
        <fullName evidence="3">DUF4179 domain-containing protein</fullName>
    </submittedName>
</protein>
<feature type="transmembrane region" description="Helical" evidence="1">
    <location>
        <begin position="49"/>
        <end position="68"/>
    </location>
</feature>
<dbReference type="InterPro" id="IPR025436">
    <property type="entry name" value="DUF4179"/>
</dbReference>
<keyword evidence="1" id="KW-1133">Transmembrane helix</keyword>
<dbReference type="Gene3D" id="2.60.40.1640">
    <property type="entry name" value="Conserved domain protein"/>
    <property type="match status" value="1"/>
</dbReference>
<dbReference type="EMBL" id="CP017253">
    <property type="protein sequence ID" value="AOR23796.1"/>
    <property type="molecule type" value="Genomic_DNA"/>
</dbReference>
<accession>A0A1D7XKD0</accession>
<keyword evidence="1" id="KW-0812">Transmembrane</keyword>
<dbReference type="Pfam" id="PF13786">
    <property type="entry name" value="DUF4179"/>
    <property type="match status" value="1"/>
</dbReference>
<sequence length="342" mass="38756">MKNDIYTMLNEVNINIDDYERKDFNDIEKKKIKSNLKKSILKKKPRKRGMIAAVAIAILTIGVFGSNIQAATLLSIKEDMTSFLGIERNLDEYKTVVNKAITYNGITVQLNEVILDGNEMTVSYNISSDKRLEEYESYDADNDIYINGKKLSTGASGSAGNIDDYTTQSVLTYTLKDKDLSGDLNIKISCSGIMLNDKFTKGKWNFEFKTNGDQLKVDTKKILLNNKFTLENGQEYTLEKYTDNSLGQKIYASISNFQTKSAYDISLKGTDDLGNKVKFSLRHQEKEYGLFKIENIHGNLNENAKILKLTPYAAKYPENSGKMNNKYKKVGEEFIIDLSKLK</sequence>
<evidence type="ECO:0000313" key="4">
    <source>
        <dbReference type="Proteomes" id="UP000094652"/>
    </source>
</evidence>
<reference evidence="4" key="1">
    <citation type="submission" date="2016-09" db="EMBL/GenBank/DDBJ databases">
        <title>Genomics of Clostridium taeniosporum, an organism which forms endospores with ribbon-like appendages.</title>
        <authorList>
            <person name="Walker J.R."/>
        </authorList>
    </citation>
    <scope>NUCLEOTIDE SEQUENCE [LARGE SCALE GENOMIC DNA]</scope>
    <source>
        <strain evidence="4">1/k</strain>
    </source>
</reference>
<dbReference type="Proteomes" id="UP000094652">
    <property type="component" value="Chromosome"/>
</dbReference>
<evidence type="ECO:0000256" key="1">
    <source>
        <dbReference type="SAM" id="Phobius"/>
    </source>
</evidence>
<dbReference type="KEGG" id="ctae:BGI42_08680"/>
<proteinExistence type="predicted"/>
<dbReference type="AlphaFoldDB" id="A0A1D7XKD0"/>
<evidence type="ECO:0000259" key="2">
    <source>
        <dbReference type="Pfam" id="PF13786"/>
    </source>
</evidence>
<name>A0A1D7XKD0_9CLOT</name>
<keyword evidence="1" id="KW-0472">Membrane</keyword>
<dbReference type="Gene3D" id="2.60.40.1630">
    <property type="entry name" value="bacillus anthracis domain"/>
    <property type="match status" value="1"/>
</dbReference>
<evidence type="ECO:0000313" key="3">
    <source>
        <dbReference type="EMBL" id="AOR23796.1"/>
    </source>
</evidence>
<dbReference type="OrthoDB" id="1695052at2"/>
<keyword evidence="4" id="KW-1185">Reference proteome</keyword>
<dbReference type="RefSeq" id="WP_069679943.1">
    <property type="nucleotide sequence ID" value="NZ_CP017253.2"/>
</dbReference>